<dbReference type="Pfam" id="PF19316">
    <property type="entry name" value="PIGO_PIGG"/>
    <property type="match status" value="1"/>
</dbReference>
<feature type="transmembrane region" description="Helical" evidence="11">
    <location>
        <begin position="593"/>
        <end position="614"/>
    </location>
</feature>
<keyword evidence="10" id="KW-0325">Glycoprotein</keyword>
<comment type="pathway">
    <text evidence="2">Glycolipid biosynthesis; glycosylphosphatidylinositol-anchor biosynthesis.</text>
</comment>
<gene>
    <name evidence="13" type="ORF">NP233_g6889</name>
</gene>
<organism evidence="13 14">
    <name type="scientific">Leucocoprinus birnbaumii</name>
    <dbReference type="NCBI Taxonomy" id="56174"/>
    <lineage>
        <taxon>Eukaryota</taxon>
        <taxon>Fungi</taxon>
        <taxon>Dikarya</taxon>
        <taxon>Basidiomycota</taxon>
        <taxon>Agaricomycotina</taxon>
        <taxon>Agaricomycetes</taxon>
        <taxon>Agaricomycetidae</taxon>
        <taxon>Agaricales</taxon>
        <taxon>Agaricineae</taxon>
        <taxon>Agaricaceae</taxon>
        <taxon>Leucocoprinus</taxon>
    </lineage>
</organism>
<comment type="caution">
    <text evidence="13">The sequence shown here is derived from an EMBL/GenBank/DDBJ whole genome shotgun (WGS) entry which is preliminary data.</text>
</comment>
<evidence type="ECO:0000256" key="1">
    <source>
        <dbReference type="ARBA" id="ARBA00004477"/>
    </source>
</evidence>
<comment type="subcellular location">
    <subcellularLocation>
        <location evidence="1">Endoplasmic reticulum membrane</location>
        <topology evidence="1">Multi-pass membrane protein</topology>
    </subcellularLocation>
</comment>
<evidence type="ECO:0000313" key="13">
    <source>
        <dbReference type="EMBL" id="KAJ3566610.1"/>
    </source>
</evidence>
<dbReference type="Proteomes" id="UP001213000">
    <property type="component" value="Unassembled WGS sequence"/>
</dbReference>
<dbReference type="SUPFAM" id="SSF53649">
    <property type="entry name" value="Alkaline phosphatase-like"/>
    <property type="match status" value="1"/>
</dbReference>
<evidence type="ECO:0000256" key="2">
    <source>
        <dbReference type="ARBA" id="ARBA00004687"/>
    </source>
</evidence>
<feature type="transmembrane region" description="Helical" evidence="11">
    <location>
        <begin position="1006"/>
        <end position="1028"/>
    </location>
</feature>
<evidence type="ECO:0000256" key="4">
    <source>
        <dbReference type="ARBA" id="ARBA00022502"/>
    </source>
</evidence>
<keyword evidence="5" id="KW-0808">Transferase</keyword>
<dbReference type="Gene3D" id="3.40.720.10">
    <property type="entry name" value="Alkaline Phosphatase, subunit A"/>
    <property type="match status" value="1"/>
</dbReference>
<name>A0AAD5VQ81_9AGAR</name>
<dbReference type="InterPro" id="IPR002591">
    <property type="entry name" value="Phosphodiest/P_Trfase"/>
</dbReference>
<dbReference type="EMBL" id="JANIEX010000473">
    <property type="protein sequence ID" value="KAJ3566610.1"/>
    <property type="molecule type" value="Genomic_DNA"/>
</dbReference>
<reference evidence="13" key="1">
    <citation type="submission" date="2022-07" db="EMBL/GenBank/DDBJ databases">
        <title>Genome Sequence of Leucocoprinus birnbaumii.</title>
        <authorList>
            <person name="Buettner E."/>
        </authorList>
    </citation>
    <scope>NUCLEOTIDE SEQUENCE</scope>
    <source>
        <strain evidence="13">VT141</strain>
    </source>
</reference>
<dbReference type="InterPro" id="IPR039524">
    <property type="entry name" value="PIGO/GPI13"/>
</dbReference>
<keyword evidence="6 11" id="KW-0812">Transmembrane</keyword>
<feature type="transmembrane region" description="Helical" evidence="11">
    <location>
        <begin position="450"/>
        <end position="473"/>
    </location>
</feature>
<feature type="transmembrane region" description="Helical" evidence="11">
    <location>
        <begin position="649"/>
        <end position="668"/>
    </location>
</feature>
<evidence type="ECO:0000256" key="10">
    <source>
        <dbReference type="ARBA" id="ARBA00023180"/>
    </source>
</evidence>
<evidence type="ECO:0000256" key="5">
    <source>
        <dbReference type="ARBA" id="ARBA00022679"/>
    </source>
</evidence>
<dbReference type="InterPro" id="IPR037675">
    <property type="entry name" value="PIG-O_N"/>
</dbReference>
<evidence type="ECO:0000256" key="9">
    <source>
        <dbReference type="ARBA" id="ARBA00023136"/>
    </source>
</evidence>
<comment type="similarity">
    <text evidence="3">Belongs to the PIGG/PIGN/PIGO family. PIGO subfamily.</text>
</comment>
<feature type="transmembrane region" description="Helical" evidence="11">
    <location>
        <begin position="530"/>
        <end position="548"/>
    </location>
</feature>
<dbReference type="AlphaFoldDB" id="A0AAD5VQ81"/>
<feature type="domain" description="GPI ethanolamine phosphate transferase 2 C-terminal" evidence="12">
    <location>
        <begin position="957"/>
        <end position="1116"/>
    </location>
</feature>
<feature type="transmembrane region" description="Helical" evidence="11">
    <location>
        <begin position="785"/>
        <end position="805"/>
    </location>
</feature>
<feature type="transmembrane region" description="Helical" evidence="11">
    <location>
        <begin position="560"/>
        <end position="581"/>
    </location>
</feature>
<evidence type="ECO:0000256" key="3">
    <source>
        <dbReference type="ARBA" id="ARBA00008695"/>
    </source>
</evidence>
<keyword evidence="4" id="KW-0337">GPI-anchor biosynthesis</keyword>
<dbReference type="PANTHER" id="PTHR23071">
    <property type="entry name" value="PHOSPHATIDYLINOSITOL GLYCAN"/>
    <property type="match status" value="1"/>
</dbReference>
<accession>A0AAD5VQ81</accession>
<evidence type="ECO:0000256" key="7">
    <source>
        <dbReference type="ARBA" id="ARBA00022824"/>
    </source>
</evidence>
<dbReference type="PANTHER" id="PTHR23071:SF1">
    <property type="entry name" value="GPI ETHANOLAMINE PHOSPHATE TRANSFERASE 3"/>
    <property type="match status" value="1"/>
</dbReference>
<evidence type="ECO:0000256" key="8">
    <source>
        <dbReference type="ARBA" id="ARBA00022989"/>
    </source>
</evidence>
<feature type="transmembrane region" description="Helical" evidence="11">
    <location>
        <begin position="501"/>
        <end position="518"/>
    </location>
</feature>
<evidence type="ECO:0000256" key="11">
    <source>
        <dbReference type="SAM" id="Phobius"/>
    </source>
</evidence>
<evidence type="ECO:0000256" key="6">
    <source>
        <dbReference type="ARBA" id="ARBA00022692"/>
    </source>
</evidence>
<dbReference type="GO" id="GO:0005789">
    <property type="term" value="C:endoplasmic reticulum membrane"/>
    <property type="evidence" value="ECO:0007669"/>
    <property type="project" value="UniProtKB-SubCell"/>
</dbReference>
<sequence length="1158" mass="124719">MRAGLVTYLIVVHVAAILLFSRGFLLSRLALSDVSKPDLKARERPQQTHKRAVVLIIDSLRFDFVSPNPPEPSNPYHHNVFTLPAELTKTRPEHSFLFNAYADPPTTTLQRIKALTTGSLPTFVDMGSNFGGSAILEDSIIKQLELLNSTVAFMGDDTWMSVYPTSFHANLSFPYDSFNVEDLHTVDTGVLTHLFPLLLNAHPGLPSDSATPDAKQFDVLIGHFLGVDHVGHRVGPSHPSMHAKLTQMDTALRRVVDLLDDDTLLVVLGDHGMDRAGDHGGDGELETSSALWIYSKGPPLMDKTLPKVFPGLLGYKTFPGTTIPWRSVQQIDLLPTLSLLLGLPIPYNNLGSIIPELFWRPTSTRKSELEIALTANSHQIHQYLNTYRSSSSGSELNSAWTSLESSWDAISITPQLSPENSIEAKLIAMSSFNRHALSACRSIWAQFNPILMAAGLALMVTGILATFIVYNALRSCGPSAAEEFLHEVVPRVLKTTMMADTAVAGAAKLFGFALPVLFPDGLPMTTLEAGLFVGPMVGCVILAVSALVHGESGSGQRGGGVGLGAAALGIVILVLHTASFFSNSFTFWEDRLVLWLCATSMVPFVLWGAAAPGLSASSTSSKDKSAAGQKKKSTGLREKLGLTTLRGKILGFTFLFLICIRLMSFVTVCREEQGAYCHVTFYATPPASPISAPATPSDLGINTTASGETVVAPEPMTIVPTSTTPPNWSLILALPTALVLPSVITRILKITKSDSGIAPIMVWGVVLPALVGSWAFWTLEWVESGGLHAANTPILTAIQAIIGTLEEAIRLRALRSWIARSVFAWVTLGTLGWWLLPLCLDIRVSAPSPTLALSTSQPPPTAPRKTQVTILGYANAYGSSYLMFYLLMFSLVYLCTPLPGQVVLGLANVALMSYLEALDGISADTKSGTITATKKIQAGADATGKNTSQDETEPEPTTFLTTVPLVLLSFITFYATGHQSTVSSMQWKTGFVLTEHVKYPWSVMSVVLNTAGPFLLLGIAGTTLSAGWKRSPTPSSPLSSDKGLQKSKEAQDTVPLGQHVEHSSLLTILLVQLYFLVLLFGASMSAAVLRRHLMVWKVFAPRFMAAVVEMGVVDLGVLVSACLVMGRVVDKVGWVLGRVGVGRVGEGTREKAKEKKEQ</sequence>
<dbReference type="CDD" id="cd16023">
    <property type="entry name" value="GPI_EPT_3"/>
    <property type="match status" value="1"/>
</dbReference>
<dbReference type="GO" id="GO:0051377">
    <property type="term" value="F:mannose-ethanolamine phosphotransferase activity"/>
    <property type="evidence" value="ECO:0007669"/>
    <property type="project" value="InterPro"/>
</dbReference>
<feature type="transmembrane region" description="Helical" evidence="11">
    <location>
        <begin position="1065"/>
        <end position="1089"/>
    </location>
</feature>
<feature type="transmembrane region" description="Helical" evidence="11">
    <location>
        <begin position="817"/>
        <end position="836"/>
    </location>
</feature>
<proteinExistence type="inferred from homology"/>
<dbReference type="InterPro" id="IPR045687">
    <property type="entry name" value="PIGG/GPI7_C"/>
</dbReference>
<feature type="transmembrane region" description="Helical" evidence="11">
    <location>
        <begin position="760"/>
        <end position="779"/>
    </location>
</feature>
<keyword evidence="14" id="KW-1185">Reference proteome</keyword>
<evidence type="ECO:0000313" key="14">
    <source>
        <dbReference type="Proteomes" id="UP001213000"/>
    </source>
</evidence>
<dbReference type="InterPro" id="IPR017850">
    <property type="entry name" value="Alkaline_phosphatase_core_sf"/>
</dbReference>
<keyword evidence="9 11" id="KW-0472">Membrane</keyword>
<feature type="transmembrane region" description="Helical" evidence="11">
    <location>
        <begin position="1101"/>
        <end position="1126"/>
    </location>
</feature>
<dbReference type="Pfam" id="PF01663">
    <property type="entry name" value="Phosphodiest"/>
    <property type="match status" value="1"/>
</dbReference>
<evidence type="ECO:0000259" key="12">
    <source>
        <dbReference type="Pfam" id="PF19316"/>
    </source>
</evidence>
<keyword evidence="8 11" id="KW-1133">Transmembrane helix</keyword>
<dbReference type="GO" id="GO:0006506">
    <property type="term" value="P:GPI anchor biosynthetic process"/>
    <property type="evidence" value="ECO:0007669"/>
    <property type="project" value="UniProtKB-KW"/>
</dbReference>
<keyword evidence="7" id="KW-0256">Endoplasmic reticulum</keyword>
<feature type="transmembrane region" description="Helical" evidence="11">
    <location>
        <begin position="882"/>
        <end position="907"/>
    </location>
</feature>
<protein>
    <recommendedName>
        <fullName evidence="12">GPI ethanolamine phosphate transferase 2 C-terminal domain-containing protein</fullName>
    </recommendedName>
</protein>